<evidence type="ECO:0000313" key="2">
    <source>
        <dbReference type="Proteomes" id="UP001165960"/>
    </source>
</evidence>
<reference evidence="1" key="1">
    <citation type="submission" date="2022-04" db="EMBL/GenBank/DDBJ databases">
        <title>Genome of the entomopathogenic fungus Entomophthora muscae.</title>
        <authorList>
            <person name="Elya C."/>
            <person name="Lovett B.R."/>
            <person name="Lee E."/>
            <person name="Macias A.M."/>
            <person name="Hajek A.E."/>
            <person name="De Bivort B.L."/>
            <person name="Kasson M.T."/>
            <person name="De Fine Licht H.H."/>
            <person name="Stajich J.E."/>
        </authorList>
    </citation>
    <scope>NUCLEOTIDE SEQUENCE</scope>
    <source>
        <strain evidence="1">Berkeley</strain>
    </source>
</reference>
<proteinExistence type="predicted"/>
<keyword evidence="2" id="KW-1185">Reference proteome</keyword>
<accession>A0ACC2TJF4</accession>
<evidence type="ECO:0000313" key="1">
    <source>
        <dbReference type="EMBL" id="KAJ9074722.1"/>
    </source>
</evidence>
<sequence>MACLKEVGKRPTTSPANKYQLLPVSSPERVLQLASSGDMVNNRGKTKYCHFCSPEPAKPGPAKQVPLRAQTYAEVVAWTRPTTSPASKHQLLPVPSPERGMQLASSCDMVNHSGKIKHYHFCLPEQTQPGPAALKTLIQDPCPASKTPMDLKPAKNEEAKSHVIFHLNFSQVDNQVSPPPETNLLTCLRHYTVPLVTIFPCCTKKSAQKPTKPLNYLEDLAHTVDEIFVLAYPSQVSGYSSAKLSNSNSTGLNGDLHHSFNTSQSELEWEIIPTPSSFLDLPCKISLAANQTHAPGSVVVPWILLSLSKSLEMLVSIFKFVVFTLSPPLLFIWSTSLDLWEQISSSVLRVSDNPSHLLYFAEDFPGRAQDLITYGKHLVKSLTCDDLHPSSLDLSPGLLYMEDSTSLVPPAEEPQPIPWTATRHQAPSTQCTPWLLAGMTLMGFNSYFSQLSPHPLSGLLFEQPSQ</sequence>
<name>A0ACC2TJF4_9FUNG</name>
<dbReference type="Proteomes" id="UP001165960">
    <property type="component" value="Unassembled WGS sequence"/>
</dbReference>
<organism evidence="1 2">
    <name type="scientific">Entomophthora muscae</name>
    <dbReference type="NCBI Taxonomy" id="34485"/>
    <lineage>
        <taxon>Eukaryota</taxon>
        <taxon>Fungi</taxon>
        <taxon>Fungi incertae sedis</taxon>
        <taxon>Zoopagomycota</taxon>
        <taxon>Entomophthoromycotina</taxon>
        <taxon>Entomophthoromycetes</taxon>
        <taxon>Entomophthorales</taxon>
        <taxon>Entomophthoraceae</taxon>
        <taxon>Entomophthora</taxon>
    </lineage>
</organism>
<protein>
    <submittedName>
        <fullName evidence="1">Uncharacterized protein</fullName>
    </submittedName>
</protein>
<comment type="caution">
    <text evidence="1">The sequence shown here is derived from an EMBL/GenBank/DDBJ whole genome shotgun (WGS) entry which is preliminary data.</text>
</comment>
<dbReference type="EMBL" id="QTSX02002849">
    <property type="protein sequence ID" value="KAJ9074722.1"/>
    <property type="molecule type" value="Genomic_DNA"/>
</dbReference>
<gene>
    <name evidence="1" type="ORF">DSO57_1003777</name>
</gene>